<feature type="signal peptide" evidence="2">
    <location>
        <begin position="1"/>
        <end position="21"/>
    </location>
</feature>
<organism evidence="4 5">
    <name type="scientific">Thalassolituus oleivorans MIL-1</name>
    <dbReference type="NCBI Taxonomy" id="1298593"/>
    <lineage>
        <taxon>Bacteria</taxon>
        <taxon>Pseudomonadati</taxon>
        <taxon>Pseudomonadota</taxon>
        <taxon>Gammaproteobacteria</taxon>
        <taxon>Oceanospirillales</taxon>
        <taxon>Oceanospirillaceae</taxon>
        <taxon>Thalassolituus</taxon>
    </lineage>
</organism>
<accession>M5DW51</accession>
<keyword evidence="5" id="KW-1185">Reference proteome</keyword>
<dbReference type="RefSeq" id="WP_015488742.1">
    <property type="nucleotide sequence ID" value="NC_020888.1"/>
</dbReference>
<reference evidence="4 5" key="1">
    <citation type="journal article" date="2013" name="Genome Announc.">
        <title>Genome Sequence of Thalassolituus oleivorans MIL-1 (DSM 14913T).</title>
        <authorList>
            <person name="Golyshin P.N."/>
            <person name="Werner J."/>
            <person name="Chernikova T.N."/>
            <person name="Tran H."/>
            <person name="Ferrer M."/>
            <person name="Yakimov M.M."/>
            <person name="Teeling H."/>
            <person name="Golyshina O.V."/>
        </authorList>
    </citation>
    <scope>NUCLEOTIDE SEQUENCE [LARGE SCALE GENOMIC DNA]</scope>
    <source>
        <strain evidence="4 5">MIL-1</strain>
    </source>
</reference>
<evidence type="ECO:0000313" key="5">
    <source>
        <dbReference type="Proteomes" id="UP000011866"/>
    </source>
</evidence>
<name>M5DW51_9GAMM</name>
<dbReference type="Gene3D" id="2.60.120.1440">
    <property type="match status" value="1"/>
</dbReference>
<evidence type="ECO:0000313" key="4">
    <source>
        <dbReference type="EMBL" id="CCU74042.1"/>
    </source>
</evidence>
<dbReference type="EMBL" id="HF680312">
    <property type="protein sequence ID" value="CCU74042.1"/>
    <property type="molecule type" value="Genomic_DNA"/>
</dbReference>
<dbReference type="AlphaFoldDB" id="M5DW51"/>
<dbReference type="Proteomes" id="UP000011866">
    <property type="component" value="Chromosome"/>
</dbReference>
<feature type="region of interest" description="Disordered" evidence="1">
    <location>
        <begin position="237"/>
        <end position="274"/>
    </location>
</feature>
<feature type="domain" description="FecR protein" evidence="3">
    <location>
        <begin position="56"/>
        <end position="157"/>
    </location>
</feature>
<evidence type="ECO:0000256" key="2">
    <source>
        <dbReference type="SAM" id="SignalP"/>
    </source>
</evidence>
<feature type="chain" id="PRO_5004065632" description="FecR protein domain-containing protein" evidence="2">
    <location>
        <begin position="22"/>
        <end position="285"/>
    </location>
</feature>
<dbReference type="PATRIC" id="fig|1298593.3.peg.3536"/>
<dbReference type="InterPro" id="IPR006860">
    <property type="entry name" value="FecR"/>
</dbReference>
<evidence type="ECO:0000259" key="3">
    <source>
        <dbReference type="Pfam" id="PF04773"/>
    </source>
</evidence>
<sequence>MKYLTGLLLPILFALPNLALADAGITLVASGAVTATQQGSDGREVKRRTKIFETDLVTTGPDSRAQFRMKDGAMIALTENSEWQVLEYKYQEAEEDAVAMKLLKGGLRTISGQVGKADHTQYKLDTPVGSIGIRGTHYEVRITADGKLLLGVYEGTIAAETSQGTIELGAAAEYSFASIDAGGNITYYETIPPEFSEGHSLSKADIERLIESGAVETSEVADALERLSSIDSFNVTEKPEEPLENNAEAFADSQDPIVTDDPTTQEPDAAASEAEVVLDFNEIIN</sequence>
<dbReference type="GeneID" id="79178523"/>
<keyword evidence="2" id="KW-0732">Signal</keyword>
<proteinExistence type="predicted"/>
<evidence type="ECO:0000256" key="1">
    <source>
        <dbReference type="SAM" id="MobiDB-lite"/>
    </source>
</evidence>
<dbReference type="HOGENOM" id="CLU_976387_0_0_6"/>
<dbReference type="KEGG" id="tol:TOL_3659"/>
<dbReference type="PANTHER" id="PTHR38731">
    <property type="entry name" value="LIPL45-RELATED LIPOPROTEIN-RELATED"/>
    <property type="match status" value="1"/>
</dbReference>
<dbReference type="eggNOG" id="COG4254">
    <property type="taxonomic scope" value="Bacteria"/>
</dbReference>
<dbReference type="Pfam" id="PF04773">
    <property type="entry name" value="FecR"/>
    <property type="match status" value="1"/>
</dbReference>
<protein>
    <recommendedName>
        <fullName evidence="3">FecR protein domain-containing protein</fullName>
    </recommendedName>
</protein>
<gene>
    <name evidence="4" type="ORF">TOL_3659</name>
</gene>